<comment type="caution">
    <text evidence="3">The sequence shown here is derived from an EMBL/GenBank/DDBJ whole genome shotgun (WGS) entry which is preliminary data.</text>
</comment>
<comment type="similarity">
    <text evidence="1">Belongs to the protease inhibitor I9 family.</text>
</comment>
<dbReference type="Gene3D" id="3.30.70.80">
    <property type="entry name" value="Peptidase S8 propeptide/proteinase inhibitor I9"/>
    <property type="match status" value="1"/>
</dbReference>
<dbReference type="PANTHER" id="PTHR28288">
    <property type="entry name" value="PROTEASE B INHIBITOR 2"/>
    <property type="match status" value="1"/>
</dbReference>
<dbReference type="Proteomes" id="UP001305647">
    <property type="component" value="Unassembled WGS sequence"/>
</dbReference>
<dbReference type="GO" id="GO:0042144">
    <property type="term" value="P:vacuole fusion, non-autophagic"/>
    <property type="evidence" value="ECO:0007669"/>
    <property type="project" value="TreeGrafter"/>
</dbReference>
<feature type="signal peptide" evidence="2">
    <location>
        <begin position="1"/>
        <end position="19"/>
    </location>
</feature>
<gene>
    <name evidence="3" type="ORF">N658DRAFT_425529</name>
</gene>
<evidence type="ECO:0000313" key="4">
    <source>
        <dbReference type="Proteomes" id="UP001305647"/>
    </source>
</evidence>
<reference evidence="3" key="1">
    <citation type="journal article" date="2023" name="Mol. Phylogenet. Evol.">
        <title>Genome-scale phylogeny and comparative genomics of the fungal order Sordariales.</title>
        <authorList>
            <person name="Hensen N."/>
            <person name="Bonometti L."/>
            <person name="Westerberg I."/>
            <person name="Brannstrom I.O."/>
            <person name="Guillou S."/>
            <person name="Cros-Aarteil S."/>
            <person name="Calhoun S."/>
            <person name="Haridas S."/>
            <person name="Kuo A."/>
            <person name="Mondo S."/>
            <person name="Pangilinan J."/>
            <person name="Riley R."/>
            <person name="LaButti K."/>
            <person name="Andreopoulos B."/>
            <person name="Lipzen A."/>
            <person name="Chen C."/>
            <person name="Yan M."/>
            <person name="Daum C."/>
            <person name="Ng V."/>
            <person name="Clum A."/>
            <person name="Steindorff A."/>
            <person name="Ohm R.A."/>
            <person name="Martin F."/>
            <person name="Silar P."/>
            <person name="Natvig D.O."/>
            <person name="Lalanne C."/>
            <person name="Gautier V."/>
            <person name="Ament-Velasquez S.L."/>
            <person name="Kruys A."/>
            <person name="Hutchinson M.I."/>
            <person name="Powell A.J."/>
            <person name="Barry K."/>
            <person name="Miller A.N."/>
            <person name="Grigoriev I.V."/>
            <person name="Debuchy R."/>
            <person name="Gladieux P."/>
            <person name="Hiltunen Thoren M."/>
            <person name="Johannesson H."/>
        </authorList>
    </citation>
    <scope>NUCLEOTIDE SEQUENCE</scope>
    <source>
        <strain evidence="3">CBS 757.83</strain>
    </source>
</reference>
<evidence type="ECO:0000313" key="3">
    <source>
        <dbReference type="EMBL" id="KAK4101381.1"/>
    </source>
</evidence>
<dbReference type="FunFam" id="3.30.70.80:FF:000005">
    <property type="entry name" value="Proteinase inhibitor I2B"/>
    <property type="match status" value="1"/>
</dbReference>
<proteinExistence type="inferred from homology"/>
<reference evidence="3" key="2">
    <citation type="submission" date="2023-05" db="EMBL/GenBank/DDBJ databases">
        <authorList>
            <consortium name="Lawrence Berkeley National Laboratory"/>
            <person name="Steindorff A."/>
            <person name="Hensen N."/>
            <person name="Bonometti L."/>
            <person name="Westerberg I."/>
            <person name="Brannstrom I.O."/>
            <person name="Guillou S."/>
            <person name="Cros-Aarteil S."/>
            <person name="Calhoun S."/>
            <person name="Haridas S."/>
            <person name="Kuo A."/>
            <person name="Mondo S."/>
            <person name="Pangilinan J."/>
            <person name="Riley R."/>
            <person name="Labutti K."/>
            <person name="Andreopoulos B."/>
            <person name="Lipzen A."/>
            <person name="Chen C."/>
            <person name="Yanf M."/>
            <person name="Daum C."/>
            <person name="Ng V."/>
            <person name="Clum A."/>
            <person name="Ohm R."/>
            <person name="Martin F."/>
            <person name="Silar P."/>
            <person name="Natvig D."/>
            <person name="Lalanne C."/>
            <person name="Gautier V."/>
            <person name="Ament-Velasquez S.L."/>
            <person name="Kruys A."/>
            <person name="Hutchinson M.I."/>
            <person name="Powell A.J."/>
            <person name="Barry K."/>
            <person name="Miller A.N."/>
            <person name="Grigoriev I.V."/>
            <person name="Debuchy R."/>
            <person name="Gladieux P."/>
            <person name="Thoren M.H."/>
            <person name="Johannesson H."/>
        </authorList>
    </citation>
    <scope>NUCLEOTIDE SEQUENCE</scope>
    <source>
        <strain evidence="3">CBS 757.83</strain>
    </source>
</reference>
<evidence type="ECO:0008006" key="5">
    <source>
        <dbReference type="Google" id="ProtNLM"/>
    </source>
</evidence>
<dbReference type="GO" id="GO:0004866">
    <property type="term" value="F:endopeptidase inhibitor activity"/>
    <property type="evidence" value="ECO:0007669"/>
    <property type="project" value="TreeGrafter"/>
</dbReference>
<dbReference type="PANTHER" id="PTHR28288:SF1">
    <property type="entry name" value="INHIBITOR I9 DOMAIN-CONTAINING PROTEIN"/>
    <property type="match status" value="1"/>
</dbReference>
<protein>
    <recommendedName>
        <fullName evidence="5">Proteinase inhibitor, propeptide</fullName>
    </recommendedName>
</protein>
<feature type="chain" id="PRO_5042975054" description="Proteinase inhibitor, propeptide" evidence="2">
    <location>
        <begin position="20"/>
        <end position="104"/>
    </location>
</feature>
<dbReference type="InterPro" id="IPR052471">
    <property type="entry name" value="PBI_I9"/>
</dbReference>
<dbReference type="InterPro" id="IPR037045">
    <property type="entry name" value="S8pro/Inhibitor_I9_sf"/>
</dbReference>
<accession>A0AAN6T215</accession>
<dbReference type="AlphaFoldDB" id="A0AAN6T215"/>
<evidence type="ECO:0000256" key="1">
    <source>
        <dbReference type="ARBA" id="ARBA00038069"/>
    </source>
</evidence>
<keyword evidence="4" id="KW-1185">Reference proteome</keyword>
<evidence type="ECO:0000256" key="2">
    <source>
        <dbReference type="SAM" id="SignalP"/>
    </source>
</evidence>
<dbReference type="EMBL" id="MU863635">
    <property type="protein sequence ID" value="KAK4101381.1"/>
    <property type="molecule type" value="Genomic_DNA"/>
</dbReference>
<name>A0AAN6T215_9PEZI</name>
<sequence length="104" mass="11225">MRLFSFLITALTLLSGVIAVDIEKSVLVTYRPETPDSVITRAKKAVVEAGGIITHEYTLIKGFAATVGETVLETVSAWGEDSGYLIAVEEDQEVHQMKASKVGL</sequence>
<dbReference type="SUPFAM" id="SSF54897">
    <property type="entry name" value="Protease propeptides/inhibitors"/>
    <property type="match status" value="1"/>
</dbReference>
<keyword evidence="2" id="KW-0732">Signal</keyword>
<organism evidence="3 4">
    <name type="scientific">Parathielavia hyrcaniae</name>
    <dbReference type="NCBI Taxonomy" id="113614"/>
    <lineage>
        <taxon>Eukaryota</taxon>
        <taxon>Fungi</taxon>
        <taxon>Dikarya</taxon>
        <taxon>Ascomycota</taxon>
        <taxon>Pezizomycotina</taxon>
        <taxon>Sordariomycetes</taxon>
        <taxon>Sordariomycetidae</taxon>
        <taxon>Sordariales</taxon>
        <taxon>Chaetomiaceae</taxon>
        <taxon>Parathielavia</taxon>
    </lineage>
</organism>